<dbReference type="STRING" id="4615.A0A199VKE6"/>
<evidence type="ECO:0000259" key="8">
    <source>
        <dbReference type="PROSITE" id="PS50290"/>
    </source>
</evidence>
<feature type="region of interest" description="Disordered" evidence="7">
    <location>
        <begin position="478"/>
        <end position="500"/>
    </location>
</feature>
<dbReference type="PROSITE" id="PS50290">
    <property type="entry name" value="PI3_4_KINASE_3"/>
    <property type="match status" value="1"/>
</dbReference>
<keyword evidence="5 9" id="KW-0418">Kinase</keyword>
<dbReference type="GO" id="GO:0004430">
    <property type="term" value="F:1-phosphatidylinositol 4-kinase activity"/>
    <property type="evidence" value="ECO:0007669"/>
    <property type="project" value="UniProtKB-EC"/>
</dbReference>
<sequence>MPTDPSHHHHHHHHHHQNHQRLLPMAVAVDHHHGFKPPAWRRHCRLRSFPHADAVFFDPDPCPSALPRKRSPSPSFHRSLSTPCFSSSSGGGGDDPLNDCFARVEIVGGRRSLGIHTLVIEAAIAMASGAQPIPVVSDGLGKTFCLRNRSGVSFAVVKPVDEEPTPPLGMLGRHACSRHSARASETGPREVAAYLLDHDGFSGVPPTALIKISHPVFHTAAAQTASIQRFVSHDFDAGELGSSRFSISSVHRIGILDVRLLNIDRHAGNILVKKQLPRKGSYDSYCGESAMELVPIDHGLCLPEILDDPYFEWLHWPQSAVPFSESEVEFIAALDPLQDADILRTELPSLRESAIRILVLCTTFLKQAVAAGLCLADIGDMMTREFSTLEEGPSVLEILCQQAEESMNRSATLASSDEDDAVDEDSSRDVAKEIQFEMECDDDDDDDFAENCIGEVLDIPLLLQRKACEHRLHSLREDDTEEDYDDGDSDDDDREETKIGGITKSVSFSAAGFNYESAGSGCKSISFKDFTEEEWAVFLKKFEQLLPEAFEVRKSTGLRQRRRIWAHRGPGEVGEGVGGGIRRAQVYFSRKIKWHYIELGVGQTGSP</sequence>
<keyword evidence="4" id="KW-0547">Nucleotide-binding</keyword>
<protein>
    <recommendedName>
        <fullName evidence="2">1-phosphatidylinositol 4-kinase</fullName>
        <ecNumber evidence="2">2.7.1.67</ecNumber>
    </recommendedName>
</protein>
<feature type="region of interest" description="Disordered" evidence="7">
    <location>
        <begin position="67"/>
        <end position="92"/>
    </location>
</feature>
<dbReference type="InterPro" id="IPR044571">
    <property type="entry name" value="P4KG1-8"/>
</dbReference>
<comment type="caution">
    <text evidence="9">The sequence shown here is derived from an EMBL/GenBank/DDBJ whole genome shotgun (WGS) entry which is preliminary data.</text>
</comment>
<dbReference type="Pfam" id="PF00454">
    <property type="entry name" value="PI3_PI4_kinase"/>
    <property type="match status" value="1"/>
</dbReference>
<dbReference type="PANTHER" id="PTHR45800:SF21">
    <property type="entry name" value="PHOSPHATIDYLINOSITOL 4-KINASE GAMMA 8"/>
    <property type="match status" value="1"/>
</dbReference>
<name>A0A199VKE6_ANACO</name>
<gene>
    <name evidence="9" type="ORF">ACMD2_23172</name>
</gene>
<reference evidence="9 10" key="1">
    <citation type="journal article" date="2016" name="DNA Res.">
        <title>The draft genome of MD-2 pineapple using hybrid error correction of long reads.</title>
        <authorList>
            <person name="Redwan R.M."/>
            <person name="Saidin A."/>
            <person name="Kumar S.V."/>
        </authorList>
    </citation>
    <scope>NUCLEOTIDE SEQUENCE [LARGE SCALE GENOMIC DNA]</scope>
    <source>
        <strain evidence="10">cv. MD2</strain>
        <tissue evidence="9">Leaf</tissue>
    </source>
</reference>
<dbReference type="InterPro" id="IPR000403">
    <property type="entry name" value="PI3/4_kinase_cat_dom"/>
</dbReference>
<keyword evidence="6" id="KW-0067">ATP-binding</keyword>
<evidence type="ECO:0000256" key="1">
    <source>
        <dbReference type="ARBA" id="ARBA00008941"/>
    </source>
</evidence>
<evidence type="ECO:0000256" key="6">
    <source>
        <dbReference type="ARBA" id="ARBA00022840"/>
    </source>
</evidence>
<dbReference type="PANTHER" id="PTHR45800">
    <property type="entry name" value="PHOSPHATIDYLINOSITOL 4-KINASE GAMMA"/>
    <property type="match status" value="1"/>
</dbReference>
<feature type="region of interest" description="Disordered" evidence="7">
    <location>
        <begin position="1"/>
        <end position="20"/>
    </location>
</feature>
<accession>A0A199VKE6</accession>
<dbReference type="Proteomes" id="UP000092600">
    <property type="component" value="Unassembled WGS sequence"/>
</dbReference>
<feature type="compositionally biased region" description="Polar residues" evidence="7">
    <location>
        <begin position="72"/>
        <end position="85"/>
    </location>
</feature>
<dbReference type="EC" id="2.7.1.67" evidence="2"/>
<feature type="domain" description="PI3K/PI4K catalytic" evidence="8">
    <location>
        <begin position="119"/>
        <end position="415"/>
    </location>
</feature>
<feature type="region of interest" description="Disordered" evidence="7">
    <location>
        <begin position="407"/>
        <end position="428"/>
    </location>
</feature>
<keyword evidence="3" id="KW-0808">Transferase</keyword>
<evidence type="ECO:0000256" key="7">
    <source>
        <dbReference type="SAM" id="MobiDB-lite"/>
    </source>
</evidence>
<evidence type="ECO:0000313" key="10">
    <source>
        <dbReference type="Proteomes" id="UP000092600"/>
    </source>
</evidence>
<evidence type="ECO:0000256" key="5">
    <source>
        <dbReference type="ARBA" id="ARBA00022777"/>
    </source>
</evidence>
<organism evidence="9 10">
    <name type="scientific">Ananas comosus</name>
    <name type="common">Pineapple</name>
    <name type="synonym">Ananas ananas</name>
    <dbReference type="NCBI Taxonomy" id="4615"/>
    <lineage>
        <taxon>Eukaryota</taxon>
        <taxon>Viridiplantae</taxon>
        <taxon>Streptophyta</taxon>
        <taxon>Embryophyta</taxon>
        <taxon>Tracheophyta</taxon>
        <taxon>Spermatophyta</taxon>
        <taxon>Magnoliopsida</taxon>
        <taxon>Liliopsida</taxon>
        <taxon>Poales</taxon>
        <taxon>Bromeliaceae</taxon>
        <taxon>Bromelioideae</taxon>
        <taxon>Ananas</taxon>
    </lineage>
</organism>
<feature type="compositionally biased region" description="Basic residues" evidence="7">
    <location>
        <begin position="7"/>
        <end position="19"/>
    </location>
</feature>
<evidence type="ECO:0000256" key="2">
    <source>
        <dbReference type="ARBA" id="ARBA00012169"/>
    </source>
</evidence>
<proteinExistence type="inferred from homology"/>
<evidence type="ECO:0000313" key="9">
    <source>
        <dbReference type="EMBL" id="OAY77483.1"/>
    </source>
</evidence>
<dbReference type="EMBL" id="LSRQ01001525">
    <property type="protein sequence ID" value="OAY77483.1"/>
    <property type="molecule type" value="Genomic_DNA"/>
</dbReference>
<evidence type="ECO:0000256" key="4">
    <source>
        <dbReference type="ARBA" id="ARBA00022741"/>
    </source>
</evidence>
<feature type="compositionally biased region" description="Acidic residues" evidence="7">
    <location>
        <begin position="478"/>
        <end position="494"/>
    </location>
</feature>
<comment type="similarity">
    <text evidence="1">Belongs to the PI3/PI4-kinase family. Type II PI4K subfamily.</text>
</comment>
<dbReference type="AlphaFoldDB" id="A0A199VKE6"/>
<evidence type="ECO:0000256" key="3">
    <source>
        <dbReference type="ARBA" id="ARBA00022679"/>
    </source>
</evidence>
<dbReference type="GO" id="GO:0005524">
    <property type="term" value="F:ATP binding"/>
    <property type="evidence" value="ECO:0007669"/>
    <property type="project" value="UniProtKB-KW"/>
</dbReference>